<proteinExistence type="predicted"/>
<dbReference type="PROSITE" id="PS51257">
    <property type="entry name" value="PROKAR_LIPOPROTEIN"/>
    <property type="match status" value="1"/>
</dbReference>
<dbReference type="OrthoDB" id="333971at2"/>
<evidence type="ECO:0008006" key="4">
    <source>
        <dbReference type="Google" id="ProtNLM"/>
    </source>
</evidence>
<feature type="chain" id="PRO_5007886698" description="Phosphoesterase" evidence="1">
    <location>
        <begin position="21"/>
        <end position="1225"/>
    </location>
</feature>
<protein>
    <recommendedName>
        <fullName evidence="4">Phosphoesterase</fullName>
    </recommendedName>
</protein>
<dbReference type="SUPFAM" id="SSF56300">
    <property type="entry name" value="Metallo-dependent phosphatases"/>
    <property type="match status" value="1"/>
</dbReference>
<dbReference type="GO" id="GO:0016787">
    <property type="term" value="F:hydrolase activity"/>
    <property type="evidence" value="ECO:0007669"/>
    <property type="project" value="InterPro"/>
</dbReference>
<evidence type="ECO:0000256" key="1">
    <source>
        <dbReference type="SAM" id="SignalP"/>
    </source>
</evidence>
<dbReference type="EMBL" id="LRXL01000049">
    <property type="protein sequence ID" value="OAB77353.1"/>
    <property type="molecule type" value="Genomic_DNA"/>
</dbReference>
<dbReference type="PANTHER" id="PTHR34597:SF3">
    <property type="entry name" value="OUTER MEMBRANE TRANSPORTER CDIB"/>
    <property type="match status" value="1"/>
</dbReference>
<feature type="signal peptide" evidence="1">
    <location>
        <begin position="1"/>
        <end position="20"/>
    </location>
</feature>
<dbReference type="GO" id="GO:0046819">
    <property type="term" value="P:protein secretion by the type V secretion system"/>
    <property type="evidence" value="ECO:0007669"/>
    <property type="project" value="TreeGrafter"/>
</dbReference>
<dbReference type="RefSeq" id="WP_068593172.1">
    <property type="nucleotide sequence ID" value="NZ_LRXL01000049.1"/>
</dbReference>
<comment type="caution">
    <text evidence="2">The sequence shown here is derived from an EMBL/GenBank/DDBJ whole genome shotgun (WGS) entry which is preliminary data.</text>
</comment>
<keyword evidence="1" id="KW-0732">Signal</keyword>
<sequence length="1225" mass="139194">MNYPKLILFSIVLTVLTSCATSGISIDEDHKTGSFSEEEKRSERFYIIGNASNSQGDKVPILETLQKEIKKDTLPAHVVFIGDNVEGKAKNEATIKKQLDQQLEVVKSTGATPYFIPGNYDWNFNKTKGLETIEDYLEDRMNAEDILTPNNGCPLESIEISKDVQLVIVDSQWYIEYWYLHPQMNDKCEIKTREKLLAEIEGEFKKNANKTIIFAIHHPVFTNGFHGGRFSFRDHIFPLQGNIPVPFLGSLIAQIRAQGGISIQDRFNKKYNELMSKLLPMLDTDKQRIIVVSGHEQNLQYIEQGAIKQVISGAGGESKPVTLSDNGVFSYGKNGFASLEVFKNGRVAAHFFGRNTDNTPALLYSTKVFGPTKLPDTDDLATTFPETFTASVYDLSKVEKSDFFKSFWGAHYREAYGAKVTAKTAFLDTLYGGLEVVRPGGGHQTESLRLVTKDGKEYNMRALKKSAVQFLETTTFKGINGDAYFSNTLPEELILDFFTAAHPYGAFAIPTLAKAAGVYYTTPELFYVPKQKALEKYNEEYGDQLYMIVERPAEEYKTRKSFGYPDDIESTDDLLKKLREDEAYVLDEQAYIRARIFDMLIGDWDRHSDQWRWAEFEGANDSKTFVPIPRDRDQVFANFDGSFLNTMRSLIGAVNQFGVYGNDIVDVKWFNEAGAKLDRALVKRSAKQEWIAQAQAIQESIDESILEEAFSALPNAVQDETISEIKKHFLGRKKNLVEIVERYYEEFIKFQMLTGTDKDDLFEIERLPKGETRIRAFRIKDGEKGDELFDRTFRSNETEEIWLYGLDDDDKFVVSGTPEDPMLIRIIGGQDEDSFSVANGKKIEIYDNRTEQNTVKEQGGAKVRFTKFYTPNLYDYTRKKTTSGKIGLGVNYNPDTGASIHAKYLKNKNEFLLNPYSKRTEITIDYQFLTQGLDIHFNKGFASIFSDFNFITTTRFTSKNYTENFFGFGNNSKNLDEVFSFDYNRVNMSVYHGGIGVERASQYGSFFQVKLDVDAVELVRNGANFIAENRSSELEDRSYFFIPNTTYQYKNYDAEAFPTKGMLFKIKGGYIDDLGGTIGTGFAEADLVFYNALSNNRNFVLKTGVSTYLTVGDAPRFYQQARIGANNGLRGFRNDRFTGDHSLTGTAELSYSFEPIKTFFFPLNFSVYTGFDTGRVWVANNTSNRWHHSLGGGFMVQWTEALHFDLSVFNSDEGSRFGVGFQFSY</sequence>
<accession>A0A167G9A9</accession>
<evidence type="ECO:0000313" key="2">
    <source>
        <dbReference type="EMBL" id="OAB77353.1"/>
    </source>
</evidence>
<name>A0A167G9A9_9FLAO</name>
<reference evidence="2 3" key="1">
    <citation type="submission" date="2016-02" db="EMBL/GenBank/DDBJ databases">
        <title>Ulvibacter sp. LPB0005, isolated from Thais luteostoma.</title>
        <authorList>
            <person name="Shin S.-K."/>
            <person name="Yi H."/>
        </authorList>
    </citation>
    <scope>NUCLEOTIDE SEQUENCE [LARGE SCALE GENOMIC DNA]</scope>
    <source>
        <strain evidence="2 3">LPB0005</strain>
    </source>
</reference>
<evidence type="ECO:0000313" key="3">
    <source>
        <dbReference type="Proteomes" id="UP000077013"/>
    </source>
</evidence>
<keyword evidence="3" id="KW-1185">Reference proteome</keyword>
<dbReference type="InterPro" id="IPR051544">
    <property type="entry name" value="TPS_OM_transporter"/>
</dbReference>
<dbReference type="AlphaFoldDB" id="A0A167G9A9"/>
<dbReference type="Gene3D" id="3.60.21.10">
    <property type="match status" value="1"/>
</dbReference>
<dbReference type="InterPro" id="IPR029052">
    <property type="entry name" value="Metallo-depent_PP-like"/>
</dbReference>
<dbReference type="PANTHER" id="PTHR34597">
    <property type="entry name" value="SLR1661 PROTEIN"/>
    <property type="match status" value="1"/>
</dbReference>
<organism evidence="2 3">
    <name type="scientific">Cochleicola gelatinilyticus</name>
    <dbReference type="NCBI Taxonomy" id="1763537"/>
    <lineage>
        <taxon>Bacteria</taxon>
        <taxon>Pseudomonadati</taxon>
        <taxon>Bacteroidota</taxon>
        <taxon>Flavobacteriia</taxon>
        <taxon>Flavobacteriales</taxon>
        <taxon>Flavobacteriaceae</taxon>
        <taxon>Cochleicola</taxon>
    </lineage>
</organism>
<dbReference type="GO" id="GO:0008320">
    <property type="term" value="F:protein transmembrane transporter activity"/>
    <property type="evidence" value="ECO:0007669"/>
    <property type="project" value="TreeGrafter"/>
</dbReference>
<dbReference type="Proteomes" id="UP000077013">
    <property type="component" value="Unassembled WGS sequence"/>
</dbReference>
<dbReference type="GO" id="GO:0098046">
    <property type="term" value="C:type V protein secretion system complex"/>
    <property type="evidence" value="ECO:0007669"/>
    <property type="project" value="TreeGrafter"/>
</dbReference>
<gene>
    <name evidence="2" type="ORF">ULVI_12685</name>
</gene>
<dbReference type="STRING" id="1763537.ULVI_12685"/>